<proteinExistence type="inferred from homology"/>
<evidence type="ECO:0000313" key="2">
    <source>
        <dbReference type="EMBL" id="MEU3711167.1"/>
    </source>
</evidence>
<gene>
    <name evidence="2" type="ORF">AB0E61_13840</name>
</gene>
<evidence type="ECO:0000256" key="1">
    <source>
        <dbReference type="ARBA" id="ARBA00010617"/>
    </source>
</evidence>
<reference evidence="2 3" key="1">
    <citation type="submission" date="2024-06" db="EMBL/GenBank/DDBJ databases">
        <title>The Natural Products Discovery Center: Release of the First 8490 Sequenced Strains for Exploring Actinobacteria Biosynthetic Diversity.</title>
        <authorList>
            <person name="Kalkreuter E."/>
            <person name="Kautsar S.A."/>
            <person name="Yang D."/>
            <person name="Bader C.D."/>
            <person name="Teijaro C.N."/>
            <person name="Fluegel L."/>
            <person name="Davis C.M."/>
            <person name="Simpson J.R."/>
            <person name="Lauterbach L."/>
            <person name="Steele A.D."/>
            <person name="Gui C."/>
            <person name="Meng S."/>
            <person name="Li G."/>
            <person name="Viehrig K."/>
            <person name="Ye F."/>
            <person name="Su P."/>
            <person name="Kiefer A.F."/>
            <person name="Nichols A."/>
            <person name="Cepeda A.J."/>
            <person name="Yan W."/>
            <person name="Fan B."/>
            <person name="Jiang Y."/>
            <person name="Adhikari A."/>
            <person name="Zheng C.-J."/>
            <person name="Schuster L."/>
            <person name="Cowan T.M."/>
            <person name="Smanski M.J."/>
            <person name="Chevrette M.G."/>
            <person name="De Carvalho L.P.S."/>
            <person name="Shen B."/>
        </authorList>
    </citation>
    <scope>NUCLEOTIDE SEQUENCE [LARGE SCALE GENOMIC DNA]</scope>
    <source>
        <strain evidence="2 3">NPDC033039</strain>
    </source>
</reference>
<dbReference type="InterPro" id="IPR050121">
    <property type="entry name" value="Cytochrome_P450_monoxygenase"/>
</dbReference>
<keyword evidence="3" id="KW-1185">Reference proteome</keyword>
<dbReference type="PRINTS" id="PR00463">
    <property type="entry name" value="EP450I"/>
</dbReference>
<evidence type="ECO:0000313" key="3">
    <source>
        <dbReference type="Proteomes" id="UP001550853"/>
    </source>
</evidence>
<dbReference type="Gene3D" id="1.10.630.10">
    <property type="entry name" value="Cytochrome P450"/>
    <property type="match status" value="1"/>
</dbReference>
<dbReference type="PANTHER" id="PTHR24305:SF166">
    <property type="entry name" value="CYTOCHROME P450 12A4, MITOCHONDRIAL-RELATED"/>
    <property type="match status" value="1"/>
</dbReference>
<dbReference type="EMBL" id="JBEZVI010000009">
    <property type="protein sequence ID" value="MEU3711167.1"/>
    <property type="molecule type" value="Genomic_DNA"/>
</dbReference>
<protein>
    <submittedName>
        <fullName evidence="2">Cytochrome P450</fullName>
    </submittedName>
</protein>
<dbReference type="SUPFAM" id="SSF48264">
    <property type="entry name" value="Cytochrome P450"/>
    <property type="match status" value="1"/>
</dbReference>
<comment type="similarity">
    <text evidence="1">Belongs to the cytochrome P450 family.</text>
</comment>
<dbReference type="Proteomes" id="UP001550853">
    <property type="component" value="Unassembled WGS sequence"/>
</dbReference>
<dbReference type="InterPro" id="IPR001128">
    <property type="entry name" value="Cyt_P450"/>
</dbReference>
<dbReference type="CDD" id="cd00302">
    <property type="entry name" value="cytochrome_P450"/>
    <property type="match status" value="1"/>
</dbReference>
<dbReference type="PANTHER" id="PTHR24305">
    <property type="entry name" value="CYTOCHROME P450"/>
    <property type="match status" value="1"/>
</dbReference>
<dbReference type="Pfam" id="PF00067">
    <property type="entry name" value="p450"/>
    <property type="match status" value="1"/>
</dbReference>
<accession>A0ABV2YZJ6</accession>
<dbReference type="RefSeq" id="WP_245654925.1">
    <property type="nucleotide sequence ID" value="NZ_JBEZVI010000009.1"/>
</dbReference>
<sequence>MSVWEMRRFRRDPLAYIEDRARRSTGEVFRLPWGAWCVKDTELALTVLHDPVFHTGVSTFFGDMLPARPAQIALGRAVRSVMRAHLPRYRERLAEAVAELGPVSRWPDAGPSLVHRCTADALLHPDAPPALHHLMARAVAGGFAARQRYMWQRARVELLRPGLLAAITAEVRDRRAAGSRRGEPRDVLDGVLGACPEETTDRTVADLYVLLFQSIVGNIGYTVAWSLLLACLHHPPGPPWPWATESLVREAGRHRPFVWMVGRPVPHVLVCGGLSFAPGTILSVSPYLLHHDARHWDRPEQFRPERWDEPDGQGPYLPFSTGPFTCAGAAVAHRMIAEAVTALSRDAQLAIGGGDARPLVSGSVHPRPFVLRRAPRTPVHPAPEGR</sequence>
<organism evidence="2 3">
    <name type="scientific">Streptomyces catenulae</name>
    <dbReference type="NCBI Taxonomy" id="66875"/>
    <lineage>
        <taxon>Bacteria</taxon>
        <taxon>Bacillati</taxon>
        <taxon>Actinomycetota</taxon>
        <taxon>Actinomycetes</taxon>
        <taxon>Kitasatosporales</taxon>
        <taxon>Streptomycetaceae</taxon>
        <taxon>Streptomyces</taxon>
    </lineage>
</organism>
<dbReference type="InterPro" id="IPR002401">
    <property type="entry name" value="Cyt_P450_E_grp-I"/>
</dbReference>
<comment type="caution">
    <text evidence="2">The sequence shown here is derived from an EMBL/GenBank/DDBJ whole genome shotgun (WGS) entry which is preliminary data.</text>
</comment>
<name>A0ABV2YZJ6_9ACTN</name>
<dbReference type="InterPro" id="IPR036396">
    <property type="entry name" value="Cyt_P450_sf"/>
</dbReference>